<dbReference type="InterPro" id="IPR039426">
    <property type="entry name" value="TonB-dep_rcpt-like"/>
</dbReference>
<evidence type="ECO:0000256" key="11">
    <source>
        <dbReference type="RuleBase" id="RU003357"/>
    </source>
</evidence>
<dbReference type="Pfam" id="PF07715">
    <property type="entry name" value="Plug"/>
    <property type="match status" value="1"/>
</dbReference>
<feature type="chain" id="PRO_5028980234" evidence="12">
    <location>
        <begin position="30"/>
        <end position="657"/>
    </location>
</feature>
<keyword evidence="4 10" id="KW-0812">Transmembrane</keyword>
<name>A0A7H0GZX5_9BACT</name>
<evidence type="ECO:0000256" key="5">
    <source>
        <dbReference type="ARBA" id="ARBA00022729"/>
    </source>
</evidence>
<accession>A0A7H0GZX5</accession>
<dbReference type="PANTHER" id="PTHR30069:SF29">
    <property type="entry name" value="HEMOGLOBIN AND HEMOGLOBIN-HAPTOGLOBIN-BINDING PROTEIN 1-RELATED"/>
    <property type="match status" value="1"/>
</dbReference>
<organism evidence="15 16">
    <name type="scientific">Hymenobacter qilianensis</name>
    <dbReference type="NCBI Taxonomy" id="1385715"/>
    <lineage>
        <taxon>Bacteria</taxon>
        <taxon>Pseudomonadati</taxon>
        <taxon>Bacteroidota</taxon>
        <taxon>Cytophagia</taxon>
        <taxon>Cytophagales</taxon>
        <taxon>Hymenobacteraceae</taxon>
        <taxon>Hymenobacter</taxon>
    </lineage>
</organism>
<dbReference type="KEGG" id="hqi:H9L05_10090"/>
<comment type="subcellular location">
    <subcellularLocation>
        <location evidence="1 10">Cell outer membrane</location>
        <topology evidence="1 10">Multi-pass membrane protein</topology>
    </subcellularLocation>
</comment>
<dbReference type="PANTHER" id="PTHR30069">
    <property type="entry name" value="TONB-DEPENDENT OUTER MEMBRANE RECEPTOR"/>
    <property type="match status" value="1"/>
</dbReference>
<dbReference type="GO" id="GO:0015344">
    <property type="term" value="F:siderophore uptake transmembrane transporter activity"/>
    <property type="evidence" value="ECO:0007669"/>
    <property type="project" value="TreeGrafter"/>
</dbReference>
<sequence>MSTQRFWRRWLLTAVGLLGGFLSAFPCQAQSNANVASPPDSSQLSAVQLLPDVRVQAARPGRFAVGSRLTTLDSLALSQYRTGTLTDVLAARTPLYIKNYGPGQLSSITIRGTSARHTAVLWNGFNINLPSLGEADFALLPAGANTRIDVQHGPAGATYGTGAVGGTVLLSSPIRWGSGTQISAQLDAGQYGLGAGSLEGRFSNQKVAVRTAASYREARNDFPYNSPEITGLVQRRQQNAAVRQWSLSQDATLRIGERAELTAAIWLTDADRQLQPAIGSGNNHAQERDQSRRLLAGYRHVASGHHESAVRVAWFEDVIDYQNDDLTSNSRVRTTQAQAEHTFTFNPKASLRLGGEAQHFAAEVDGYGRAVSENRFSGFGLLRFDPVPRLQLTANLRQAFISGRRPPLAPTVGAEWQFWQTPAQQLSLKVSASRSYRAPTLNERFWRTGDPNLRPENGLGYEAGLRHQFTKNAPWNLQTELTAYHQLVDDWVQWLPNTQGDYTPRNLRQVRARGVEASSQFTGHWGAYLLTARAAYGFTQSEKVQGRAEDPDPAGRQLPYVPLHSFAFTTDHSWHKWQLTTGLTFTGYRYTDASAVDFLPSYTLLNASLGRTVAIAPTWALTVLAQGFNLTNRDYQVYAYRAMPPRNAALSLRLTWR</sequence>
<evidence type="ECO:0000256" key="9">
    <source>
        <dbReference type="ARBA" id="ARBA00023237"/>
    </source>
</evidence>
<evidence type="ECO:0000313" key="16">
    <source>
        <dbReference type="Proteomes" id="UP000516093"/>
    </source>
</evidence>
<evidence type="ECO:0000256" key="3">
    <source>
        <dbReference type="ARBA" id="ARBA00022452"/>
    </source>
</evidence>
<keyword evidence="8 15" id="KW-0675">Receptor</keyword>
<dbReference type="EMBL" id="CP060784">
    <property type="protein sequence ID" value="QNP53841.1"/>
    <property type="molecule type" value="Genomic_DNA"/>
</dbReference>
<protein>
    <submittedName>
        <fullName evidence="15">TonB-dependent receptor</fullName>
    </submittedName>
</protein>
<evidence type="ECO:0000259" key="13">
    <source>
        <dbReference type="Pfam" id="PF00593"/>
    </source>
</evidence>
<dbReference type="Gene3D" id="2.40.170.20">
    <property type="entry name" value="TonB-dependent receptor, beta-barrel domain"/>
    <property type="match status" value="1"/>
</dbReference>
<dbReference type="InterPro" id="IPR000531">
    <property type="entry name" value="Beta-barrel_TonB"/>
</dbReference>
<evidence type="ECO:0000256" key="7">
    <source>
        <dbReference type="ARBA" id="ARBA00023136"/>
    </source>
</evidence>
<evidence type="ECO:0000256" key="2">
    <source>
        <dbReference type="ARBA" id="ARBA00022448"/>
    </source>
</evidence>
<dbReference type="Pfam" id="PF00593">
    <property type="entry name" value="TonB_dep_Rec_b-barrel"/>
    <property type="match status" value="1"/>
</dbReference>
<dbReference type="InterPro" id="IPR012910">
    <property type="entry name" value="Plug_dom"/>
</dbReference>
<keyword evidence="9 10" id="KW-0998">Cell outer membrane</keyword>
<evidence type="ECO:0000256" key="12">
    <source>
        <dbReference type="SAM" id="SignalP"/>
    </source>
</evidence>
<evidence type="ECO:0000259" key="14">
    <source>
        <dbReference type="Pfam" id="PF07715"/>
    </source>
</evidence>
<reference evidence="15 16" key="1">
    <citation type="submission" date="2020-08" db="EMBL/GenBank/DDBJ databases">
        <title>Genome sequence of Hymenobacter qilianensis JCM 19763T.</title>
        <authorList>
            <person name="Hyun D.-W."/>
            <person name="Bae J.-W."/>
        </authorList>
    </citation>
    <scope>NUCLEOTIDE SEQUENCE [LARGE SCALE GENOMIC DNA]</scope>
    <source>
        <strain evidence="15 16">JCM 19763</strain>
    </source>
</reference>
<evidence type="ECO:0000256" key="8">
    <source>
        <dbReference type="ARBA" id="ARBA00023170"/>
    </source>
</evidence>
<comment type="similarity">
    <text evidence="10 11">Belongs to the TonB-dependent receptor family.</text>
</comment>
<dbReference type="InterPro" id="IPR036942">
    <property type="entry name" value="Beta-barrel_TonB_sf"/>
</dbReference>
<dbReference type="Proteomes" id="UP000516093">
    <property type="component" value="Chromosome"/>
</dbReference>
<proteinExistence type="inferred from homology"/>
<keyword evidence="2 10" id="KW-0813">Transport</keyword>
<keyword evidence="3 10" id="KW-1134">Transmembrane beta strand</keyword>
<evidence type="ECO:0000256" key="6">
    <source>
        <dbReference type="ARBA" id="ARBA00023077"/>
    </source>
</evidence>
<dbReference type="RefSeq" id="WP_187734042.1">
    <property type="nucleotide sequence ID" value="NZ_BMFN01000001.1"/>
</dbReference>
<feature type="domain" description="TonB-dependent receptor-like beta-barrel" evidence="13">
    <location>
        <begin position="208"/>
        <end position="630"/>
    </location>
</feature>
<evidence type="ECO:0000256" key="4">
    <source>
        <dbReference type="ARBA" id="ARBA00022692"/>
    </source>
</evidence>
<dbReference type="SUPFAM" id="SSF56935">
    <property type="entry name" value="Porins"/>
    <property type="match status" value="1"/>
</dbReference>
<dbReference type="InterPro" id="IPR037066">
    <property type="entry name" value="Plug_dom_sf"/>
</dbReference>
<gene>
    <name evidence="15" type="ORF">H9L05_10090</name>
</gene>
<keyword evidence="7 10" id="KW-0472">Membrane</keyword>
<feature type="signal peptide" evidence="12">
    <location>
        <begin position="1"/>
        <end position="29"/>
    </location>
</feature>
<dbReference type="Gene3D" id="2.170.130.10">
    <property type="entry name" value="TonB-dependent receptor, plug domain"/>
    <property type="match status" value="1"/>
</dbReference>
<keyword evidence="16" id="KW-1185">Reference proteome</keyword>
<evidence type="ECO:0000256" key="1">
    <source>
        <dbReference type="ARBA" id="ARBA00004571"/>
    </source>
</evidence>
<dbReference type="PROSITE" id="PS52016">
    <property type="entry name" value="TONB_DEPENDENT_REC_3"/>
    <property type="match status" value="1"/>
</dbReference>
<dbReference type="GO" id="GO:0044718">
    <property type="term" value="P:siderophore transmembrane transport"/>
    <property type="evidence" value="ECO:0007669"/>
    <property type="project" value="TreeGrafter"/>
</dbReference>
<dbReference type="AlphaFoldDB" id="A0A7H0GZX5"/>
<dbReference type="GO" id="GO:0009279">
    <property type="term" value="C:cell outer membrane"/>
    <property type="evidence" value="ECO:0007669"/>
    <property type="project" value="UniProtKB-SubCell"/>
</dbReference>
<feature type="domain" description="TonB-dependent receptor plug" evidence="14">
    <location>
        <begin position="69"/>
        <end position="167"/>
    </location>
</feature>
<keyword evidence="6 11" id="KW-0798">TonB box</keyword>
<keyword evidence="5 12" id="KW-0732">Signal</keyword>
<evidence type="ECO:0000256" key="10">
    <source>
        <dbReference type="PROSITE-ProRule" id="PRU01360"/>
    </source>
</evidence>
<evidence type="ECO:0000313" key="15">
    <source>
        <dbReference type="EMBL" id="QNP53841.1"/>
    </source>
</evidence>